<gene>
    <name evidence="2" type="ORF">OR16_40459</name>
</gene>
<dbReference type="AlphaFoldDB" id="H1SHY7"/>
<organism evidence="2 3">
    <name type="scientific">Cupriavidus basilensis OR16</name>
    <dbReference type="NCBI Taxonomy" id="1127483"/>
    <lineage>
        <taxon>Bacteria</taxon>
        <taxon>Pseudomonadati</taxon>
        <taxon>Pseudomonadota</taxon>
        <taxon>Betaproteobacteria</taxon>
        <taxon>Burkholderiales</taxon>
        <taxon>Burkholderiaceae</taxon>
        <taxon>Cupriavidus</taxon>
    </lineage>
</organism>
<reference evidence="2 3" key="1">
    <citation type="journal article" date="2012" name="J. Bacteriol.">
        <title>De Novo Genome Project of Cupriavidus basilensis OR16.</title>
        <authorList>
            <person name="Cserhati M."/>
            <person name="Kriszt B."/>
            <person name="Szoboszlay S."/>
            <person name="Toth A."/>
            <person name="Szabo I."/>
            <person name="Tancsics A."/>
            <person name="Nagy I."/>
            <person name="Horvath B."/>
            <person name="Nagy I."/>
            <person name="Kukolya J."/>
        </authorList>
    </citation>
    <scope>NUCLEOTIDE SEQUENCE [LARGE SCALE GENOMIC DNA]</scope>
    <source>
        <strain evidence="2 3">OR16</strain>
    </source>
</reference>
<dbReference type="EMBL" id="AHJE01000172">
    <property type="protein sequence ID" value="EHP37912.1"/>
    <property type="molecule type" value="Genomic_DNA"/>
</dbReference>
<name>H1SHY7_9BURK</name>
<accession>H1SHY7</accession>
<evidence type="ECO:0000313" key="3">
    <source>
        <dbReference type="Proteomes" id="UP000005808"/>
    </source>
</evidence>
<sequence>MAGLCTVASRFYPTQTRAAIKELAVPFRPLSLPVQIAMAALAATAMLAWPARSADSDQENRGHDPFFPISSRIANCPEPLGPRVDEAQWRRDAHHRIEDGNHCYVEGRCRLGNSYQYEQEIVESTQRRLRSLSIALPSWQESTLWLTVRGRWLLVQGCVGRGFPGQPFMAALREVADVEIVVDQTTADPARGVPYPVFGSRPGPVAPVPPPSGRGSN</sequence>
<dbReference type="PATRIC" id="fig|1127483.3.peg.8044"/>
<comment type="caution">
    <text evidence="2">The sequence shown here is derived from an EMBL/GenBank/DDBJ whole genome shotgun (WGS) entry which is preliminary data.</text>
</comment>
<feature type="compositionally biased region" description="Pro residues" evidence="1">
    <location>
        <begin position="204"/>
        <end position="217"/>
    </location>
</feature>
<evidence type="ECO:0000256" key="1">
    <source>
        <dbReference type="SAM" id="MobiDB-lite"/>
    </source>
</evidence>
<feature type="region of interest" description="Disordered" evidence="1">
    <location>
        <begin position="193"/>
        <end position="217"/>
    </location>
</feature>
<protein>
    <submittedName>
        <fullName evidence="2">Signal peptide protein</fullName>
    </submittedName>
</protein>
<dbReference type="Proteomes" id="UP000005808">
    <property type="component" value="Unassembled WGS sequence"/>
</dbReference>
<evidence type="ECO:0000313" key="2">
    <source>
        <dbReference type="EMBL" id="EHP37912.1"/>
    </source>
</evidence>
<proteinExistence type="predicted"/>